<dbReference type="Proteomes" id="UP000887579">
    <property type="component" value="Unplaced"/>
</dbReference>
<evidence type="ECO:0000313" key="1">
    <source>
        <dbReference type="Proteomes" id="UP000887579"/>
    </source>
</evidence>
<proteinExistence type="predicted"/>
<sequence length="659" mass="74852">MVANDDKKETEPIVTIIQPAETAATSIETKLYDFKIEPSHEVIEPQDIQVTTFQFAEAVSTKQNNNANPIIEEAKIIKSSEPPTEEINVVHHHDVIESQQQLSPSHKADLIPHENMEDKIHVPKDRPKSAASLEHDHKNETIIDNAEVEEDHEKPSLSKIQIPDKNSPDYNPMDDPHSPDYRPIIHQSSFEIPIVFEKKSTGEGPVRTGFTIDELPWEQDVSESAKSEDIKVIQEISTKDTVEEEDAKMEIIKDVESTANESTVENVDTDAKKEEPLKESEKNISKQPKNVEKQNDEKVEEKTSTVDVWQALEDIDEEPLELHVLEKIPEEPATGIQETPKSHESLHDKKHEEIQAEKPPPTEPPKIDEEVNIHFPLEKSFEESHDVKQTPPPTTKPNADSVVRTISESSPEQDEDTTYYSIANQNTVTADDDIDLEEEKKVVEEAVEVQKETERMISEDESISTSFYSVSEKLSSKSEEDREKTPAANEANKMYESKYENKIEHVADLIPHEKEKDKIHVPHDKEKPAAMLENEYENTSKYDKTNSHHRQIPVIIETKSTEIDGDDISVTVEDAAASDEEEAEEKPQIILRKDKQRQNSSEENNQKPIVAVAPTSRIYENEKQKQPKKEENNQVLIGVTRPTSVIRTDENDDSEAPLI</sequence>
<accession>A0AC34FSS9</accession>
<dbReference type="WBParaSite" id="ES5_v2.g20363.t1">
    <property type="protein sequence ID" value="ES5_v2.g20363.t1"/>
    <property type="gene ID" value="ES5_v2.g20363"/>
</dbReference>
<name>A0AC34FSS9_9BILA</name>
<protein>
    <submittedName>
        <fullName evidence="2">Uncharacterized protein</fullName>
    </submittedName>
</protein>
<evidence type="ECO:0000313" key="2">
    <source>
        <dbReference type="WBParaSite" id="ES5_v2.g20363.t1"/>
    </source>
</evidence>
<reference evidence="2" key="1">
    <citation type="submission" date="2022-11" db="UniProtKB">
        <authorList>
            <consortium name="WormBaseParasite"/>
        </authorList>
    </citation>
    <scope>IDENTIFICATION</scope>
</reference>
<organism evidence="1 2">
    <name type="scientific">Panagrolaimus sp. ES5</name>
    <dbReference type="NCBI Taxonomy" id="591445"/>
    <lineage>
        <taxon>Eukaryota</taxon>
        <taxon>Metazoa</taxon>
        <taxon>Ecdysozoa</taxon>
        <taxon>Nematoda</taxon>
        <taxon>Chromadorea</taxon>
        <taxon>Rhabditida</taxon>
        <taxon>Tylenchina</taxon>
        <taxon>Panagrolaimomorpha</taxon>
        <taxon>Panagrolaimoidea</taxon>
        <taxon>Panagrolaimidae</taxon>
        <taxon>Panagrolaimus</taxon>
    </lineage>
</organism>